<evidence type="ECO:0000313" key="2">
    <source>
        <dbReference type="Proteomes" id="UP000019277"/>
    </source>
</evidence>
<dbReference type="Proteomes" id="UP000019277">
    <property type="component" value="Unassembled WGS sequence"/>
</dbReference>
<sequence>MMVFTRKAVRQRRALATASSIERLVGDRVGQVRDLPEDARGRHADHMAELVLLAQAYRHFGRGWISKRELDRRAAAATRELTRLRRAAAPAAHLTDRD</sequence>
<gene>
    <name evidence="1" type="ORF">UO65_6394</name>
</gene>
<dbReference type="PATRIC" id="fig|909613.9.peg.6389"/>
<comment type="caution">
    <text evidence="1">The sequence shown here is derived from an EMBL/GenBank/DDBJ whole genome shotgun (WGS) entry which is preliminary data.</text>
</comment>
<name>W7ICT5_9PSEU</name>
<dbReference type="OrthoDB" id="3695015at2"/>
<dbReference type="eggNOG" id="ENOG5031T49">
    <property type="taxonomic scope" value="Bacteria"/>
</dbReference>
<organism evidence="1 2">
    <name type="scientific">Actinokineospora spheciospongiae</name>
    <dbReference type="NCBI Taxonomy" id="909613"/>
    <lineage>
        <taxon>Bacteria</taxon>
        <taxon>Bacillati</taxon>
        <taxon>Actinomycetota</taxon>
        <taxon>Actinomycetes</taxon>
        <taxon>Pseudonocardiales</taxon>
        <taxon>Pseudonocardiaceae</taxon>
        <taxon>Actinokineospora</taxon>
    </lineage>
</organism>
<evidence type="ECO:0000313" key="1">
    <source>
        <dbReference type="EMBL" id="EWC58328.1"/>
    </source>
</evidence>
<proteinExistence type="predicted"/>
<accession>A0A8E2WZN2</accession>
<dbReference type="STRING" id="909613.UO65_6394"/>
<dbReference type="RefSeq" id="WP_084176431.1">
    <property type="nucleotide sequence ID" value="NZ_AYXG01000242.1"/>
</dbReference>
<keyword evidence="2" id="KW-1185">Reference proteome</keyword>
<dbReference type="AlphaFoldDB" id="W7ICT5"/>
<accession>W7ICT5</accession>
<reference evidence="1 2" key="1">
    <citation type="journal article" date="2014" name="Genome Announc.">
        <title>Draft Genome Sequence of the Antitrypanosomally Active Sponge-Associated Bacterium Actinokineospora sp. Strain EG49.</title>
        <authorList>
            <person name="Harjes J."/>
            <person name="Ryu T."/>
            <person name="Abdelmohsen U.R."/>
            <person name="Moitinho-Silva L."/>
            <person name="Horn H."/>
            <person name="Ravasi T."/>
            <person name="Hentschel U."/>
        </authorList>
    </citation>
    <scope>NUCLEOTIDE SEQUENCE [LARGE SCALE GENOMIC DNA]</scope>
    <source>
        <strain evidence="1 2">EG49</strain>
    </source>
</reference>
<dbReference type="EMBL" id="AYXG01000242">
    <property type="protein sequence ID" value="EWC58328.1"/>
    <property type="molecule type" value="Genomic_DNA"/>
</dbReference>
<protein>
    <submittedName>
        <fullName evidence="1">Uncharacterized protein</fullName>
    </submittedName>
</protein>